<evidence type="ECO:0000313" key="4">
    <source>
        <dbReference type="Proteomes" id="UP000031278"/>
    </source>
</evidence>
<proteinExistence type="predicted"/>
<dbReference type="AlphaFoldDB" id="A0A0B9H8A7"/>
<sequence length="550" mass="59993">MAELFLRISEDGQSVLFAASHAQESVPTRELLLEQLHSVGAERFYLFEKAIDSALAITSQAAELQPGGSGAETIVIAERRNASLVVKAEPDFMRASITVTAPYGGKPATGADILEALKQNRIVKGIRKSQLHQLLEQANRLCPGEKLTLPIAFGRLPEHGIDSRFEPLVDDASHRILKPQVTDDGKVDMLDLGELITVKAGQPLMKRIPATDGVAGFTVQGKALPAKPGKESEFQPGDGTMVSEYDPNLLLAEKSGIPVRKPRGMQVDEALTLKGVNVATGHIDFDGSILITGDVTPGMRVSASGNITVSGFVELAELKAGGDISIIKGIIGRKHDGSKLGCSIEAKGNVTSKFAQFAEITCGQNAQFTLHVLHSVIRAEGEVIVMDQFKRQGTLSGGITEAGYSIRVVNLGALAGIPTVVNAFTKHEYLQHQLQAKHREYQLEAQNVEKIREAQLKLLKLPEHKRPAELAERIQHAAEQHKSQISTLQTDYKQLRAEYEELRSRVMITAYNRIYSGVQSRLEKENLLITQEHGPSKLHIFEQALQCTPL</sequence>
<dbReference type="InterPro" id="IPR046866">
    <property type="entry name" value="FapA_N"/>
</dbReference>
<protein>
    <submittedName>
        <fullName evidence="3">Polymerase</fullName>
    </submittedName>
</protein>
<dbReference type="GO" id="GO:0000902">
    <property type="term" value="P:cell morphogenesis"/>
    <property type="evidence" value="ECO:0007669"/>
    <property type="project" value="InterPro"/>
</dbReference>
<evidence type="ECO:0000256" key="1">
    <source>
        <dbReference type="SAM" id="Coils"/>
    </source>
</evidence>
<dbReference type="Pfam" id="PF03961">
    <property type="entry name" value="FapA"/>
    <property type="match status" value="1"/>
</dbReference>
<feature type="domain" description="Flagellar Assembly Protein A N-terminal region" evidence="2">
    <location>
        <begin position="86"/>
        <end position="261"/>
    </location>
</feature>
<dbReference type="Pfam" id="PF20250">
    <property type="entry name" value="FapA_N"/>
    <property type="match status" value="1"/>
</dbReference>
<gene>
    <name evidence="3" type="ORF">RJ45_02670</name>
</gene>
<reference evidence="3 4" key="1">
    <citation type="submission" date="2014-12" db="EMBL/GenBank/DDBJ databases">
        <title>Genome sequencing of Photobacterium gaetbulicola AD005a.</title>
        <authorList>
            <person name="Adrian T.G.S."/>
            <person name="Chan K.G."/>
        </authorList>
    </citation>
    <scope>NUCLEOTIDE SEQUENCE [LARGE SCALE GENOMIC DNA]</scope>
    <source>
        <strain evidence="3 4">AD005a</strain>
    </source>
</reference>
<keyword evidence="1" id="KW-0175">Coiled coil</keyword>
<organism evidence="3 4">
    <name type="scientific">Photobacterium gaetbulicola</name>
    <dbReference type="NCBI Taxonomy" id="1295392"/>
    <lineage>
        <taxon>Bacteria</taxon>
        <taxon>Pseudomonadati</taxon>
        <taxon>Pseudomonadota</taxon>
        <taxon>Gammaproteobacteria</taxon>
        <taxon>Vibrionales</taxon>
        <taxon>Vibrionaceae</taxon>
        <taxon>Photobacterium</taxon>
    </lineage>
</organism>
<dbReference type="PANTHER" id="PTHR38032:SF1">
    <property type="entry name" value="RNA-BINDING PROTEIN KHPB N-TERMINAL DOMAIN-CONTAINING PROTEIN"/>
    <property type="match status" value="1"/>
</dbReference>
<comment type="caution">
    <text evidence="3">The sequence shown here is derived from an EMBL/GenBank/DDBJ whole genome shotgun (WGS) entry which is preliminary data.</text>
</comment>
<dbReference type="SUPFAM" id="SSF63848">
    <property type="entry name" value="Cell-division inhibitor MinC, C-terminal domain"/>
    <property type="match status" value="1"/>
</dbReference>
<dbReference type="InterPro" id="IPR005646">
    <property type="entry name" value="FapA"/>
</dbReference>
<evidence type="ECO:0000313" key="3">
    <source>
        <dbReference type="EMBL" id="KHT65142.1"/>
    </source>
</evidence>
<dbReference type="EMBL" id="JWLZ01000023">
    <property type="protein sequence ID" value="KHT65142.1"/>
    <property type="molecule type" value="Genomic_DNA"/>
</dbReference>
<dbReference type="InterPro" id="IPR046865">
    <property type="entry name" value="FapA_b_solenoid"/>
</dbReference>
<dbReference type="RefSeq" id="WP_039457634.1">
    <property type="nucleotide sequence ID" value="NZ_JWLZ01000023.1"/>
</dbReference>
<dbReference type="Proteomes" id="UP000031278">
    <property type="component" value="Unassembled WGS sequence"/>
</dbReference>
<feature type="coiled-coil region" evidence="1">
    <location>
        <begin position="431"/>
        <end position="505"/>
    </location>
</feature>
<dbReference type="PANTHER" id="PTHR38032">
    <property type="entry name" value="POLYMERASE-RELATED"/>
    <property type="match status" value="1"/>
</dbReference>
<dbReference type="InterPro" id="IPR036145">
    <property type="entry name" value="MinC_C_sf"/>
</dbReference>
<name>A0A0B9H8A7_9GAMM</name>
<accession>A0A0B9H8A7</accession>
<evidence type="ECO:0000259" key="2">
    <source>
        <dbReference type="Pfam" id="PF20250"/>
    </source>
</evidence>